<name>A0A3S5FBW7_9PLAT</name>
<evidence type="ECO:0000313" key="2">
    <source>
        <dbReference type="Proteomes" id="UP000784294"/>
    </source>
</evidence>
<protein>
    <recommendedName>
        <fullName evidence="3">Tubulin-specific chaperone E</fullName>
    </recommendedName>
</protein>
<organism evidence="1 2">
    <name type="scientific">Protopolystoma xenopodis</name>
    <dbReference type="NCBI Taxonomy" id="117903"/>
    <lineage>
        <taxon>Eukaryota</taxon>
        <taxon>Metazoa</taxon>
        <taxon>Spiralia</taxon>
        <taxon>Lophotrochozoa</taxon>
        <taxon>Platyhelminthes</taxon>
        <taxon>Monogenea</taxon>
        <taxon>Polyopisthocotylea</taxon>
        <taxon>Polystomatidea</taxon>
        <taxon>Polystomatidae</taxon>
        <taxon>Protopolystoma</taxon>
    </lineage>
</organism>
<sequence length="244" mass="27302">MKSIDLTSTDFSNWSSLLALLSKSSLLASLMLARNRISKLYLPSTGTNNFEASQLLPSLHSIGLAANSFEDWHMADQLARFPSLREVTLSECPVMLKSSNETARQELIARMPMVTVLNRLEVMADEKRGAELDYLKRYGTQWRAAGGDIDSDTGAFCAGNSAFNQLHPAYARLCAKYGPPEVGECKVCTKFSQNPNFLPILIISLSDILTIKNNELVMIELSIYAFPRFQFRIWMEEICKMASL</sequence>
<dbReference type="SUPFAM" id="SSF52058">
    <property type="entry name" value="L domain-like"/>
    <property type="match status" value="1"/>
</dbReference>
<comment type="caution">
    <text evidence="1">The sequence shown here is derived from an EMBL/GenBank/DDBJ whole genome shotgun (WGS) entry which is preliminary data.</text>
</comment>
<proteinExistence type="predicted"/>
<evidence type="ECO:0008006" key="3">
    <source>
        <dbReference type="Google" id="ProtNLM"/>
    </source>
</evidence>
<dbReference type="EMBL" id="CAAALY010004665">
    <property type="protein sequence ID" value="VEL08755.1"/>
    <property type="molecule type" value="Genomic_DNA"/>
</dbReference>
<gene>
    <name evidence="1" type="ORF">PXEA_LOCUS2195</name>
</gene>
<keyword evidence="2" id="KW-1185">Reference proteome</keyword>
<dbReference type="OrthoDB" id="5273213at2759"/>
<reference evidence="1" key="1">
    <citation type="submission" date="2018-11" db="EMBL/GenBank/DDBJ databases">
        <authorList>
            <consortium name="Pathogen Informatics"/>
        </authorList>
    </citation>
    <scope>NUCLEOTIDE SEQUENCE</scope>
</reference>
<dbReference type="AlphaFoldDB" id="A0A3S5FBW7"/>
<dbReference type="Proteomes" id="UP000784294">
    <property type="component" value="Unassembled WGS sequence"/>
</dbReference>
<evidence type="ECO:0000313" key="1">
    <source>
        <dbReference type="EMBL" id="VEL08755.1"/>
    </source>
</evidence>
<accession>A0A3S5FBW7</accession>
<dbReference type="InterPro" id="IPR032675">
    <property type="entry name" value="LRR_dom_sf"/>
</dbReference>
<dbReference type="Gene3D" id="3.80.10.10">
    <property type="entry name" value="Ribonuclease Inhibitor"/>
    <property type="match status" value="1"/>
</dbReference>